<evidence type="ECO:0000256" key="1">
    <source>
        <dbReference type="SAM" id="Phobius"/>
    </source>
</evidence>
<dbReference type="Pfam" id="PF05684">
    <property type="entry name" value="DUF819"/>
    <property type="match status" value="1"/>
</dbReference>
<dbReference type="InterPro" id="IPR008537">
    <property type="entry name" value="DUF819"/>
</dbReference>
<dbReference type="PANTHER" id="PTHR34289">
    <property type="entry name" value="PROTEIN, PUTATIVE (DUF819)-RELATED"/>
    <property type="match status" value="1"/>
</dbReference>
<feature type="transmembrane region" description="Helical" evidence="1">
    <location>
        <begin position="6"/>
        <end position="26"/>
    </location>
</feature>
<keyword evidence="1" id="KW-0812">Transmembrane</keyword>
<keyword evidence="1" id="KW-0472">Membrane</keyword>
<name>A0ABQ0B0L0_9FIRM</name>
<gene>
    <name evidence="2" type="ORF">F130042H8_28820</name>
</gene>
<feature type="transmembrane region" description="Helical" evidence="1">
    <location>
        <begin position="358"/>
        <end position="381"/>
    </location>
</feature>
<feature type="transmembrane region" description="Helical" evidence="1">
    <location>
        <begin position="33"/>
        <end position="53"/>
    </location>
</feature>
<comment type="caution">
    <text evidence="2">The sequence shown here is derived from an EMBL/GenBank/DDBJ whole genome shotgun (WGS) entry which is preliminary data.</text>
</comment>
<dbReference type="PANTHER" id="PTHR34289:SF8">
    <property type="entry name" value="DUF819 DOMAIN-CONTAINING PROTEIN"/>
    <property type="match status" value="1"/>
</dbReference>
<feature type="transmembrane region" description="Helical" evidence="1">
    <location>
        <begin position="216"/>
        <end position="237"/>
    </location>
</feature>
<protein>
    <submittedName>
        <fullName evidence="2">DUF819 family protein</fullName>
    </submittedName>
</protein>
<feature type="transmembrane region" description="Helical" evidence="1">
    <location>
        <begin position="91"/>
        <end position="113"/>
    </location>
</feature>
<dbReference type="Proteomes" id="UP001600894">
    <property type="component" value="Unassembled WGS sequence"/>
</dbReference>
<feature type="transmembrane region" description="Helical" evidence="1">
    <location>
        <begin position="160"/>
        <end position="177"/>
    </location>
</feature>
<keyword evidence="3" id="KW-1185">Reference proteome</keyword>
<feature type="transmembrane region" description="Helical" evidence="1">
    <location>
        <begin position="59"/>
        <end position="79"/>
    </location>
</feature>
<evidence type="ECO:0000313" key="2">
    <source>
        <dbReference type="EMBL" id="GAA6269822.1"/>
    </source>
</evidence>
<accession>A0ABQ0B0L0</accession>
<dbReference type="RefSeq" id="WP_178301596.1">
    <property type="nucleotide sequence ID" value="NZ_BAABXL010000001.1"/>
</dbReference>
<feature type="transmembrane region" description="Helical" evidence="1">
    <location>
        <begin position="294"/>
        <end position="316"/>
    </location>
</feature>
<evidence type="ECO:0000313" key="3">
    <source>
        <dbReference type="Proteomes" id="UP001600894"/>
    </source>
</evidence>
<keyword evidence="1" id="KW-1133">Transmembrane helix</keyword>
<feature type="transmembrane region" description="Helical" evidence="1">
    <location>
        <begin position="269"/>
        <end position="288"/>
    </location>
</feature>
<proteinExistence type="predicted"/>
<dbReference type="EMBL" id="BAABXL010000001">
    <property type="protein sequence ID" value="GAA6269822.1"/>
    <property type="molecule type" value="Genomic_DNA"/>
</dbReference>
<reference evidence="2 3" key="1">
    <citation type="submission" date="2024-04" db="EMBL/GenBank/DDBJ databases">
        <title>Defined microbial consortia suppress multidrug-resistant proinflammatory Enterobacteriaceae via ecological control.</title>
        <authorList>
            <person name="Furuichi M."/>
            <person name="Kawaguchi T."/>
            <person name="Pust M."/>
            <person name="Yasuma K."/>
            <person name="Plichta D."/>
            <person name="Hasegawa N."/>
            <person name="Ohya T."/>
            <person name="Bhattarai S."/>
            <person name="Sasajima S."/>
            <person name="Aoto Y."/>
            <person name="Tuganbaev T."/>
            <person name="Yaginuma M."/>
            <person name="Ueda M."/>
            <person name="Okahashi N."/>
            <person name="Amafuji K."/>
            <person name="Kiridooshi Y."/>
            <person name="Sugita K."/>
            <person name="Strazar M."/>
            <person name="Skelly A."/>
            <person name="Suda W."/>
            <person name="Hattori M."/>
            <person name="Nakamoto N."/>
            <person name="Caballero S."/>
            <person name="Norman J."/>
            <person name="Olle B."/>
            <person name="Tanoue T."/>
            <person name="Arita M."/>
            <person name="Bucci V."/>
            <person name="Atarashi K."/>
            <person name="Xavier R."/>
            <person name="Honda K."/>
        </authorList>
    </citation>
    <scope>NUCLEOTIDE SEQUENCE [LARGE SCALE GENOMIC DNA]</scope>
    <source>
        <strain evidence="3">f13</strain>
    </source>
</reference>
<organism evidence="2 3">
    <name type="scientific">Enterocloster alcoholdehydrogenati</name>
    <dbReference type="NCBI Taxonomy" id="2547410"/>
    <lineage>
        <taxon>Bacteria</taxon>
        <taxon>Bacillati</taxon>
        <taxon>Bacillota</taxon>
        <taxon>Clostridia</taxon>
        <taxon>Lachnospirales</taxon>
        <taxon>Lachnospiraceae</taxon>
        <taxon>Enterocloster</taxon>
    </lineage>
</organism>
<feature type="transmembrane region" description="Helical" evidence="1">
    <location>
        <begin position="328"/>
        <end position="352"/>
    </location>
</feature>
<sequence length="387" mass="40882">MLPLFETSESMLAVILVMIAAAFWLQKLKICKLIGPSLLIIITGIILVNTKIVTNSCELYGVISVYCIPLSVSLYLLNVDFKKILKMSKQPLMAIASAVCCVSLVAIVFGSIFGGKIDEGWKVAGMFVGTYTGGSANLTAIASGLNASGSTIAAANAADYVIGMPTLVLMFAAPALMKGSKKFQKLWPYYFTETELAGDGTHRELMASEEWSIKDIACLLAISASIVYLSTEISALLGEEFASAGRILLISTFSILAAQIPAVRRLRGAMNLGLFFGMMFLAVVGFSVDIKGFLGSAMAITLMCFCVIAGSMVLHLCITRLLKIRREYVLLGIVGAIADGTTAALVASGAGWNSLISIGLLMGIIGGVCGNYLGISVAYIVRMLIGG</sequence>